<feature type="compositionally biased region" description="Gly residues" evidence="1">
    <location>
        <begin position="20"/>
        <end position="47"/>
    </location>
</feature>
<dbReference type="EMBL" id="VJZC01000569">
    <property type="protein sequence ID" value="MPY63447.1"/>
    <property type="molecule type" value="Genomic_DNA"/>
</dbReference>
<reference evidence="2 3" key="1">
    <citation type="submission" date="2019-07" db="EMBL/GenBank/DDBJ databases">
        <title>New species of Amycolatopsis and Streptomyces.</title>
        <authorList>
            <person name="Duangmal K."/>
            <person name="Teo W.F.A."/>
            <person name="Lipun K."/>
        </authorList>
    </citation>
    <scope>NUCLEOTIDE SEQUENCE [LARGE SCALE GENOMIC DNA]</scope>
    <source>
        <strain evidence="2 3">NBRC 106415</strain>
    </source>
</reference>
<organism evidence="2 3">
    <name type="scientific">Streptomyces spongiae</name>
    <dbReference type="NCBI Taxonomy" id="565072"/>
    <lineage>
        <taxon>Bacteria</taxon>
        <taxon>Bacillati</taxon>
        <taxon>Actinomycetota</taxon>
        <taxon>Actinomycetes</taxon>
        <taxon>Kitasatosporales</taxon>
        <taxon>Streptomycetaceae</taxon>
        <taxon>Streptomyces</taxon>
    </lineage>
</organism>
<keyword evidence="3" id="KW-1185">Reference proteome</keyword>
<feature type="region of interest" description="Disordered" evidence="1">
    <location>
        <begin position="1"/>
        <end position="47"/>
    </location>
</feature>
<comment type="caution">
    <text evidence="2">The sequence shown here is derived from an EMBL/GenBank/DDBJ whole genome shotgun (WGS) entry which is preliminary data.</text>
</comment>
<sequence>ADGGRASLGAPTRRSPVGPLGQGSLGDGSIGNGSLGQGSLGQGSLGQGGPALLARHVRIRAVHSLHPFASPIPHCPFPAPLSDCVTLV</sequence>
<evidence type="ECO:0000313" key="2">
    <source>
        <dbReference type="EMBL" id="MPY63447.1"/>
    </source>
</evidence>
<evidence type="ECO:0000256" key="1">
    <source>
        <dbReference type="SAM" id="MobiDB-lite"/>
    </source>
</evidence>
<gene>
    <name evidence="2" type="ORF">FNH08_41710</name>
</gene>
<dbReference type="AlphaFoldDB" id="A0A5N8XVP5"/>
<protein>
    <submittedName>
        <fullName evidence="2">Uncharacterized protein</fullName>
    </submittedName>
</protein>
<proteinExistence type="predicted"/>
<evidence type="ECO:0000313" key="3">
    <source>
        <dbReference type="Proteomes" id="UP000400924"/>
    </source>
</evidence>
<feature type="non-terminal residue" evidence="2">
    <location>
        <position position="1"/>
    </location>
</feature>
<accession>A0A5N8XVP5</accession>
<dbReference type="Proteomes" id="UP000400924">
    <property type="component" value="Unassembled WGS sequence"/>
</dbReference>
<name>A0A5N8XVP5_9ACTN</name>